<dbReference type="Gene3D" id="3.40.50.2000">
    <property type="entry name" value="Glycogen Phosphorylase B"/>
    <property type="match status" value="2"/>
</dbReference>
<dbReference type="PIR" id="S56691">
    <property type="entry name" value="S56691"/>
</dbReference>
<evidence type="ECO:0000313" key="1">
    <source>
        <dbReference type="EMBL" id="AAA76740.1"/>
    </source>
</evidence>
<protein>
    <submittedName>
        <fullName evidence="1">Nondormancy-associated clone AFN1 putative ORF1</fullName>
    </submittedName>
</protein>
<feature type="non-terminal residue" evidence="1">
    <location>
        <position position="1"/>
    </location>
</feature>
<sequence>EKALERLMDGAGEGEDIRGRAAELKRKANASLEKGGSSYNNLENLIESCA</sequence>
<organism evidence="1">
    <name type="scientific">Avena fatua</name>
    <name type="common">Wild oats</name>
    <dbReference type="NCBI Taxonomy" id="4499"/>
    <lineage>
        <taxon>Eukaryota</taxon>
        <taxon>Viridiplantae</taxon>
        <taxon>Streptophyta</taxon>
        <taxon>Embryophyta</taxon>
        <taxon>Tracheophyta</taxon>
        <taxon>Spermatophyta</taxon>
        <taxon>Magnoliopsida</taxon>
        <taxon>Liliopsida</taxon>
        <taxon>Poales</taxon>
        <taxon>Poaceae</taxon>
        <taxon>BOP clade</taxon>
        <taxon>Pooideae</taxon>
        <taxon>Poodae</taxon>
        <taxon>Poeae</taxon>
        <taxon>Poeae Chloroplast Group 1 (Aveneae type)</taxon>
        <taxon>Aveninae</taxon>
        <taxon>Avena</taxon>
    </lineage>
</organism>
<accession>Q38701</accession>
<dbReference type="EMBL" id="U19998">
    <property type="protein sequence ID" value="AAA76740.1"/>
    <property type="molecule type" value="mRNA"/>
</dbReference>
<reference evidence="1" key="1">
    <citation type="journal article" date="1995" name="Plant Mol. Biol.">
        <title>Characterization of cDNA clones for differentially expressed genes in embryos of dormant and nondormant Avena fatua caryopses.</title>
        <authorList>
            <person name="Johnson R.R."/>
            <person name="Cranston H.J."/>
            <person name="Chaverra M.E."/>
            <person name="Dyer W.E."/>
        </authorList>
    </citation>
    <scope>NUCLEOTIDE SEQUENCE</scope>
    <source>
        <strain evidence="1">AN265</strain>
        <tissue evidence="1">Embryo</tissue>
    </source>
</reference>
<dbReference type="SUPFAM" id="SSF53756">
    <property type="entry name" value="UDP-Glycosyltransferase/glycogen phosphorylase"/>
    <property type="match status" value="1"/>
</dbReference>
<proteinExistence type="evidence at transcript level"/>
<dbReference type="AlphaFoldDB" id="Q38701"/>
<name>Q38701_AVEFA</name>